<sequence>MEVRSIDFDGVNSWTDFKLMIESAEIGYPKKNKATIQIPNSNIKYDYADVFGDLYEERTLEYNFYIVRPNALSVEELEYRKSQIANWLQPGIRHKLSDTAIPYYYFIAEVQGDYDYTEENGYSIFKVKFTCYPYKIHAIDEGDDLWDPFEFDNDVAQELKFNIDGGITTHIYNTGLTIVKPRITVSGTATISLNGIDETFTQGSYTDTKIAFAKGDNIIVITGRGRVQFSFSKEVL</sequence>
<reference evidence="1 2" key="1">
    <citation type="submission" date="2019-04" db="EMBL/GenBank/DDBJ databases">
        <title>Microbes associate with the intestines of laboratory mice.</title>
        <authorList>
            <person name="Navarre W."/>
            <person name="Wong E."/>
            <person name="Huang K."/>
            <person name="Tropini C."/>
            <person name="Ng K."/>
            <person name="Yu B."/>
        </authorList>
    </citation>
    <scope>NUCLEOTIDE SEQUENCE [LARGE SCALE GENOMIC DNA]</scope>
    <source>
        <strain evidence="1 2">NM26_J9</strain>
    </source>
</reference>
<proteinExistence type="predicted"/>
<dbReference type="RefSeq" id="WP_135941765.1">
    <property type="nucleotide sequence ID" value="NZ_SRYK01000002.1"/>
</dbReference>
<comment type="caution">
    <text evidence="1">The sequence shown here is derived from an EMBL/GenBank/DDBJ whole genome shotgun (WGS) entry which is preliminary data.</text>
</comment>
<evidence type="ECO:0000313" key="2">
    <source>
        <dbReference type="Proteomes" id="UP000306855"/>
    </source>
</evidence>
<evidence type="ECO:0008006" key="3">
    <source>
        <dbReference type="Google" id="ProtNLM"/>
    </source>
</evidence>
<evidence type="ECO:0000313" key="1">
    <source>
        <dbReference type="EMBL" id="TGY57203.1"/>
    </source>
</evidence>
<name>A0A4S2ER45_9LACO</name>
<gene>
    <name evidence="1" type="ORF">E5340_00615</name>
</gene>
<accession>A0A4S2ER45</accession>
<dbReference type="AlphaFoldDB" id="A0A4S2ER45"/>
<dbReference type="EMBL" id="SRYK01000002">
    <property type="protein sequence ID" value="TGY57203.1"/>
    <property type="molecule type" value="Genomic_DNA"/>
</dbReference>
<dbReference type="Proteomes" id="UP000306855">
    <property type="component" value="Unassembled WGS sequence"/>
</dbReference>
<protein>
    <recommendedName>
        <fullName evidence="3">Phage tail protein</fullName>
    </recommendedName>
</protein>
<organism evidence="1 2">
    <name type="scientific">Ligilactobacillus murinus</name>
    <dbReference type="NCBI Taxonomy" id="1622"/>
    <lineage>
        <taxon>Bacteria</taxon>
        <taxon>Bacillati</taxon>
        <taxon>Bacillota</taxon>
        <taxon>Bacilli</taxon>
        <taxon>Lactobacillales</taxon>
        <taxon>Lactobacillaceae</taxon>
        <taxon>Ligilactobacillus</taxon>
    </lineage>
</organism>
<dbReference type="Gene3D" id="2.40.30.200">
    <property type="match status" value="1"/>
</dbReference>